<dbReference type="AlphaFoldDB" id="A0A822YXR4"/>
<gene>
    <name evidence="1" type="ORF">HUJ06_007624</name>
</gene>
<dbReference type="Proteomes" id="UP000607653">
    <property type="component" value="Unassembled WGS sequence"/>
</dbReference>
<sequence>MLVRQGERDKRDHLSTPPSSWAFCWEAFLHSHHRKTQEALISDTLGDSSNCYGPIQTATLEFRLFFRN</sequence>
<dbReference type="EMBL" id="DUZY01000004">
    <property type="protein sequence ID" value="DAD36983.1"/>
    <property type="molecule type" value="Genomic_DNA"/>
</dbReference>
<reference evidence="1 2" key="1">
    <citation type="journal article" date="2020" name="Mol. Biol. Evol.">
        <title>Distinct Expression and Methylation Patterns for Genes with Different Fates following a Single Whole-Genome Duplication in Flowering Plants.</title>
        <authorList>
            <person name="Shi T."/>
            <person name="Rahmani R.S."/>
            <person name="Gugger P.F."/>
            <person name="Wang M."/>
            <person name="Li H."/>
            <person name="Zhang Y."/>
            <person name="Li Z."/>
            <person name="Wang Q."/>
            <person name="Van de Peer Y."/>
            <person name="Marchal K."/>
            <person name="Chen J."/>
        </authorList>
    </citation>
    <scope>NUCLEOTIDE SEQUENCE [LARGE SCALE GENOMIC DNA]</scope>
    <source>
        <tissue evidence="1">Leaf</tissue>
    </source>
</reference>
<comment type="caution">
    <text evidence="1">The sequence shown here is derived from an EMBL/GenBank/DDBJ whole genome shotgun (WGS) entry which is preliminary data.</text>
</comment>
<name>A0A822YXR4_NELNU</name>
<proteinExistence type="predicted"/>
<accession>A0A822YXR4</accession>
<protein>
    <submittedName>
        <fullName evidence="1">Uncharacterized protein</fullName>
    </submittedName>
</protein>
<organism evidence="1 2">
    <name type="scientific">Nelumbo nucifera</name>
    <name type="common">Sacred lotus</name>
    <dbReference type="NCBI Taxonomy" id="4432"/>
    <lineage>
        <taxon>Eukaryota</taxon>
        <taxon>Viridiplantae</taxon>
        <taxon>Streptophyta</taxon>
        <taxon>Embryophyta</taxon>
        <taxon>Tracheophyta</taxon>
        <taxon>Spermatophyta</taxon>
        <taxon>Magnoliopsida</taxon>
        <taxon>Proteales</taxon>
        <taxon>Nelumbonaceae</taxon>
        <taxon>Nelumbo</taxon>
    </lineage>
</organism>
<evidence type="ECO:0000313" key="2">
    <source>
        <dbReference type="Proteomes" id="UP000607653"/>
    </source>
</evidence>
<keyword evidence="2" id="KW-1185">Reference proteome</keyword>
<evidence type="ECO:0000313" key="1">
    <source>
        <dbReference type="EMBL" id="DAD36983.1"/>
    </source>
</evidence>